<evidence type="ECO:0000313" key="3">
    <source>
        <dbReference type="Proteomes" id="UP000199495"/>
    </source>
</evidence>
<proteinExistence type="predicted"/>
<dbReference type="RefSeq" id="WP_090599038.1">
    <property type="nucleotide sequence ID" value="NZ_FNCS01000020.1"/>
</dbReference>
<dbReference type="STRING" id="440168.SAMN04487974_12057"/>
<feature type="domain" description="VOC" evidence="1">
    <location>
        <begin position="3"/>
        <end position="128"/>
    </location>
</feature>
<dbReference type="PANTHER" id="PTHR36503:SF2">
    <property type="entry name" value="BLR2408 PROTEIN"/>
    <property type="match status" value="1"/>
</dbReference>
<dbReference type="InterPro" id="IPR004360">
    <property type="entry name" value="Glyas_Fos-R_dOase_dom"/>
</dbReference>
<evidence type="ECO:0000313" key="2">
    <source>
        <dbReference type="EMBL" id="SDH08905.1"/>
    </source>
</evidence>
<dbReference type="SUPFAM" id="SSF54593">
    <property type="entry name" value="Glyoxalase/Bleomycin resistance protein/Dihydroxybiphenyl dioxygenase"/>
    <property type="match status" value="1"/>
</dbReference>
<reference evidence="2 3" key="1">
    <citation type="submission" date="2016-10" db="EMBL/GenBank/DDBJ databases">
        <authorList>
            <person name="de Groot N.N."/>
        </authorList>
    </citation>
    <scope>NUCLEOTIDE SEQUENCE [LARGE SCALE GENOMIC DNA]</scope>
    <source>
        <strain evidence="2 3">CGMCC 1.10267</strain>
    </source>
</reference>
<dbReference type="AlphaFoldDB" id="A0A1G7ZJX4"/>
<dbReference type="PROSITE" id="PS51819">
    <property type="entry name" value="VOC"/>
    <property type="match status" value="1"/>
</dbReference>
<evidence type="ECO:0000259" key="1">
    <source>
        <dbReference type="PROSITE" id="PS51819"/>
    </source>
</evidence>
<sequence length="136" mass="14892">MPKMIFINLPVKDLDASTRFYEAIGCTKNADFSNDDVSSMMWSEEITFMLLKHAYFSTFTTKPIADAHATAAALIALSMDSKAEVDAITETAGKNGGKSDIRAPQDLGFMYGRAFEDPDGNIFEPVWMDMSASAEA</sequence>
<dbReference type="Pfam" id="PF00903">
    <property type="entry name" value="Glyoxalase"/>
    <property type="match status" value="1"/>
</dbReference>
<dbReference type="Gene3D" id="3.10.180.10">
    <property type="entry name" value="2,3-Dihydroxybiphenyl 1,2-Dioxygenase, domain 1"/>
    <property type="match status" value="1"/>
</dbReference>
<keyword evidence="3" id="KW-1185">Reference proteome</keyword>
<dbReference type="InterPro" id="IPR029068">
    <property type="entry name" value="Glyas_Bleomycin-R_OHBP_Dase"/>
</dbReference>
<accession>A0A1G7ZJX4</accession>
<organism evidence="2 3">
    <name type="scientific">Pelagibacterium luteolum</name>
    <dbReference type="NCBI Taxonomy" id="440168"/>
    <lineage>
        <taxon>Bacteria</taxon>
        <taxon>Pseudomonadati</taxon>
        <taxon>Pseudomonadota</taxon>
        <taxon>Alphaproteobacteria</taxon>
        <taxon>Hyphomicrobiales</taxon>
        <taxon>Devosiaceae</taxon>
        <taxon>Pelagibacterium</taxon>
    </lineage>
</organism>
<dbReference type="OrthoDB" id="9798430at2"/>
<dbReference type="EMBL" id="FNCS01000020">
    <property type="protein sequence ID" value="SDH08905.1"/>
    <property type="molecule type" value="Genomic_DNA"/>
</dbReference>
<name>A0A1G7ZJX4_9HYPH</name>
<gene>
    <name evidence="2" type="ORF">SAMN04487974_12057</name>
</gene>
<protein>
    <recommendedName>
        <fullName evidence="1">VOC domain-containing protein</fullName>
    </recommendedName>
</protein>
<dbReference type="Proteomes" id="UP000199495">
    <property type="component" value="Unassembled WGS sequence"/>
</dbReference>
<dbReference type="InterPro" id="IPR037523">
    <property type="entry name" value="VOC_core"/>
</dbReference>
<dbReference type="PANTHER" id="PTHR36503">
    <property type="entry name" value="BLR2520 PROTEIN"/>
    <property type="match status" value="1"/>
</dbReference>